<feature type="compositionally biased region" description="Low complexity" evidence="1">
    <location>
        <begin position="728"/>
        <end position="746"/>
    </location>
</feature>
<gene>
    <name evidence="2" type="ORF">BaRGS_00013952</name>
</gene>
<dbReference type="Proteomes" id="UP001519460">
    <property type="component" value="Unassembled WGS sequence"/>
</dbReference>
<reference evidence="2 3" key="1">
    <citation type="journal article" date="2023" name="Sci. Data">
        <title>Genome assembly of the Korean intertidal mud-creeper Batillaria attramentaria.</title>
        <authorList>
            <person name="Patra A.K."/>
            <person name="Ho P.T."/>
            <person name="Jun S."/>
            <person name="Lee S.J."/>
            <person name="Kim Y."/>
            <person name="Won Y.J."/>
        </authorList>
    </citation>
    <scope>NUCLEOTIDE SEQUENCE [LARGE SCALE GENOMIC DNA]</scope>
    <source>
        <strain evidence="2">Wonlab-2016</strain>
    </source>
</reference>
<feature type="compositionally biased region" description="Low complexity" evidence="1">
    <location>
        <begin position="165"/>
        <end position="178"/>
    </location>
</feature>
<feature type="compositionally biased region" description="Polar residues" evidence="1">
    <location>
        <begin position="552"/>
        <end position="561"/>
    </location>
</feature>
<feature type="compositionally biased region" description="Low complexity" evidence="1">
    <location>
        <begin position="1048"/>
        <end position="1068"/>
    </location>
</feature>
<feature type="compositionally biased region" description="Low complexity" evidence="1">
    <location>
        <begin position="1473"/>
        <end position="1497"/>
    </location>
</feature>
<feature type="region of interest" description="Disordered" evidence="1">
    <location>
        <begin position="1108"/>
        <end position="1200"/>
    </location>
</feature>
<feature type="compositionally biased region" description="Polar residues" evidence="1">
    <location>
        <begin position="681"/>
        <end position="692"/>
    </location>
</feature>
<feature type="compositionally biased region" description="Basic and acidic residues" evidence="1">
    <location>
        <begin position="759"/>
        <end position="774"/>
    </location>
</feature>
<proteinExistence type="predicted"/>
<feature type="compositionally biased region" description="Polar residues" evidence="1">
    <location>
        <begin position="1255"/>
        <end position="1268"/>
    </location>
</feature>
<feature type="compositionally biased region" description="Polar residues" evidence="1">
    <location>
        <begin position="1515"/>
        <end position="1527"/>
    </location>
</feature>
<feature type="compositionally biased region" description="Low complexity" evidence="1">
    <location>
        <begin position="492"/>
        <end position="523"/>
    </location>
</feature>
<name>A0ABD0L689_9CAEN</name>
<feature type="compositionally biased region" description="Polar residues" evidence="1">
    <location>
        <begin position="844"/>
        <end position="861"/>
    </location>
</feature>
<feature type="region of interest" description="Disordered" evidence="1">
    <location>
        <begin position="157"/>
        <end position="179"/>
    </location>
</feature>
<feature type="non-terminal residue" evidence="2">
    <location>
        <position position="1"/>
    </location>
</feature>
<feature type="region of interest" description="Disordered" evidence="1">
    <location>
        <begin position="1048"/>
        <end position="1095"/>
    </location>
</feature>
<feature type="region of interest" description="Disordered" evidence="1">
    <location>
        <begin position="404"/>
        <end position="439"/>
    </location>
</feature>
<organism evidence="2 3">
    <name type="scientific">Batillaria attramentaria</name>
    <dbReference type="NCBI Taxonomy" id="370345"/>
    <lineage>
        <taxon>Eukaryota</taxon>
        <taxon>Metazoa</taxon>
        <taxon>Spiralia</taxon>
        <taxon>Lophotrochozoa</taxon>
        <taxon>Mollusca</taxon>
        <taxon>Gastropoda</taxon>
        <taxon>Caenogastropoda</taxon>
        <taxon>Sorbeoconcha</taxon>
        <taxon>Cerithioidea</taxon>
        <taxon>Batillariidae</taxon>
        <taxon>Batillaria</taxon>
    </lineage>
</organism>
<feature type="region of interest" description="Disordered" evidence="1">
    <location>
        <begin position="1227"/>
        <end position="1293"/>
    </location>
</feature>
<feature type="compositionally biased region" description="Polar residues" evidence="1">
    <location>
        <begin position="651"/>
        <end position="664"/>
    </location>
</feature>
<feature type="compositionally biased region" description="Low complexity" evidence="1">
    <location>
        <begin position="1108"/>
        <end position="1124"/>
    </location>
</feature>
<feature type="compositionally biased region" description="Low complexity" evidence="1">
    <location>
        <begin position="1361"/>
        <end position="1370"/>
    </location>
</feature>
<sequence length="1644" mass="179189">HSRLPTSGYNVWVFAWAVRRQNRPCHALIAKINAGNQHATVGDLKRFSTVQDHHTAQHGFDCNYFTRENRPHCVKARYSLCEVTPVGALRGADQFRKDGLRSSNQFKLWPILLREHEVKTDDMNLPRHKGQAMTFNKKYKRLKPRPRTIHSVESLASLQQEEDNASSTADATTSLSKSQPSILVAVDTSGVGFQRMSSFRQSLKGTVSLKGTASLDRKKRRRTVSGVPENIMHEIEHFERGRKATRSTPRNYSFDDLDFRKEAEREAVMLQYLDEMDAKMEERAEQERASREMKLLKFLPCRRSRSLPRCVKVGTSQCKGVMVFEQDEGSKDEGSKDKSITTATTSGYASSSLSLGSAGGSSTSSRTTKRSSIISNKIKSFVQGTLRPRPKSCDFDAIDVLGSEADHEEESTEHKANLKRKFSPSMPDDISSMSSSRESKVGPGTYYYFNSHTLPRAQARKYDFPWDSLPKDWTTAVKLREISKRRREERNSSSGNWSGSSNRQSLDSARSSTLPSSTSQYSLGRDSGRDSPSMGDDKSGTDAGYHADHTSTDSNMSTFMPLGTTSAAATKDSQQDTEEWLASLAKRAAAREDAARGGVDVTESLTRLSQLTKQNILALEESISPGMHRPLRLDDEVSSEYSLDQEGFYTSFHNDSGLRRSSGTLLDEEDGDRTPVKETLSMPSMGSNNTVDSVVFNPQGDPASNGDSGECAAASTSAGKLRPPPPVRSGSRLSSTSSLADSVTKSESTSSVLTVIDSYAEKESLLAKETKPGEESSPSESDQEMIYARLKTKTRISRHSIPSWCSVSDEDSTDSSSMNLSGLAPQDGASVSFSGSPSSEETIRNTSTPLSDSASAESGSKGQEVPGASWKNSTLPRQYLESKLWEEDMSEQSNSWPRSRRSQQQQPTAGILKREKSPAGSLKPKTLNFAPVVSLYDHHTSQGFEIPLCTNSSTSSSSSVDGSSDATDSSLSYKVAMPLLPNQGKGAVPSQVDRKYQPTITVKPGQVGEMRNNTSQIIYPHTLIRADSTPVTAPHYAVLPVKGMRQVSAESPDRSVSSSESSIPSLSDCGRGGYLDMGGDLSHRNQDSLSSSSSACLSDIDSSSLTYVSMSSPNSTPTNSTLNLGPDRSETSTPINSPVHENDTYGISSVTLSGAHHPSSGNTYIPESGPVLQAPSLPQQTVPHHSETNHRQSLSSFSANASTEAAPSSWVAEKVAGRALQNSVIVDSGFSSPTTPTNFGSDQRLDRPQGVPHSETWSNGSAQSTVLQKQEPHRPHDFRTNGDGSGTDVRRFRTSAPPDQLALGQKHEPLKAMHSLGAGVDHTAPRSDSYRVAMTTDFSKTRSHSRDRGSSSVKARAQPGRSRSSSQMSSNHAHSYHPGMTKSVSCPTGSMEDPDIVSRADSYRIAVRNTQGIVGEMATRNTSYRMATGDNDPVSDSRMDALNSWGGERRRSSGRDVRRMGITDIDQLKCYDSDSSNHSMSSRTSTSSLSGKSLPTTFAGINTSRKKMKPEVQNLLLSNKSPSPQTKRMSKSSSKTSKDKDKSKPQTSTYIRFDPIFEDRDDMYSSSDTLRAESVEMLASEDGFLMGHQIVSQLPPGKVKGNSGRKTVDEKAVTSILDSIKTTIKSMSGKSSADKDMWRYEGGI</sequence>
<accession>A0ABD0L689</accession>
<feature type="compositionally biased region" description="Polar residues" evidence="1">
    <location>
        <begin position="1191"/>
        <end position="1200"/>
    </location>
</feature>
<keyword evidence="3" id="KW-1185">Reference proteome</keyword>
<feature type="region of interest" description="Disordered" evidence="1">
    <location>
        <begin position="349"/>
        <end position="371"/>
    </location>
</feature>
<feature type="region of interest" description="Disordered" evidence="1">
    <location>
        <begin position="649"/>
        <end position="873"/>
    </location>
</feature>
<evidence type="ECO:0000256" key="1">
    <source>
        <dbReference type="SAM" id="MobiDB-lite"/>
    </source>
</evidence>
<comment type="caution">
    <text evidence="2">The sequence shown here is derived from an EMBL/GenBank/DDBJ whole genome shotgun (WGS) entry which is preliminary data.</text>
</comment>
<feature type="region of interest" description="Disordered" evidence="1">
    <location>
        <begin position="1424"/>
        <end position="1550"/>
    </location>
</feature>
<feature type="compositionally biased region" description="Basic and acidic residues" evidence="1">
    <location>
        <begin position="1447"/>
        <end position="1472"/>
    </location>
</feature>
<evidence type="ECO:0000313" key="2">
    <source>
        <dbReference type="EMBL" id="KAK7494825.1"/>
    </source>
</evidence>
<feature type="compositionally biased region" description="Low complexity" evidence="1">
    <location>
        <begin position="830"/>
        <end position="839"/>
    </location>
</feature>
<protein>
    <submittedName>
        <fullName evidence="2">Uncharacterized protein</fullName>
    </submittedName>
</protein>
<feature type="region of interest" description="Disordered" evidence="1">
    <location>
        <begin position="886"/>
        <end position="924"/>
    </location>
</feature>
<feature type="region of interest" description="Disordered" evidence="1">
    <location>
        <begin position="484"/>
        <end position="561"/>
    </location>
</feature>
<feature type="compositionally biased region" description="Basic and acidic residues" evidence="1">
    <location>
        <begin position="1270"/>
        <end position="1280"/>
    </location>
</feature>
<feature type="compositionally biased region" description="Polar residues" evidence="1">
    <location>
        <begin position="1227"/>
        <end position="1241"/>
    </location>
</feature>
<dbReference type="EMBL" id="JACVVK020000080">
    <property type="protein sequence ID" value="KAK7494825.1"/>
    <property type="molecule type" value="Genomic_DNA"/>
</dbReference>
<feature type="compositionally biased region" description="Low complexity" evidence="1">
    <location>
        <begin position="892"/>
        <end position="906"/>
    </location>
</feature>
<feature type="region of interest" description="Disordered" evidence="1">
    <location>
        <begin position="1336"/>
        <end position="1395"/>
    </location>
</feature>
<feature type="compositionally biased region" description="Low complexity" evidence="1">
    <location>
        <begin position="423"/>
        <end position="436"/>
    </location>
</feature>
<evidence type="ECO:0000313" key="3">
    <source>
        <dbReference type="Proteomes" id="UP001519460"/>
    </source>
</evidence>
<feature type="compositionally biased region" description="Basic and acidic residues" evidence="1">
    <location>
        <begin position="535"/>
        <end position="551"/>
    </location>
</feature>